<evidence type="ECO:0000256" key="2">
    <source>
        <dbReference type="ARBA" id="ARBA00017823"/>
    </source>
</evidence>
<dbReference type="Pfam" id="PF04316">
    <property type="entry name" value="FlgM"/>
    <property type="match status" value="1"/>
</dbReference>
<accession>A0A0A7RGC1</accession>
<dbReference type="InterPro" id="IPR035890">
    <property type="entry name" value="Anti-sigma-28_factor_FlgM_sf"/>
</dbReference>
<proteinExistence type="inferred from homology"/>
<keyword evidence="4" id="KW-1005">Bacterial flagellum biogenesis</keyword>
<keyword evidence="6" id="KW-0804">Transcription</keyword>
<evidence type="ECO:0000313" key="9">
    <source>
        <dbReference type="EMBL" id="AJA34286.1"/>
    </source>
</evidence>
<dbReference type="SUPFAM" id="SSF101498">
    <property type="entry name" value="Anti-sigma factor FlgM"/>
    <property type="match status" value="1"/>
</dbReference>
<keyword evidence="9" id="KW-0966">Cell projection</keyword>
<keyword evidence="5" id="KW-0805">Transcription regulation</keyword>
<evidence type="ECO:0000256" key="1">
    <source>
        <dbReference type="ARBA" id="ARBA00005322"/>
    </source>
</evidence>
<dbReference type="AlphaFoldDB" id="A0A0A7RGC1"/>
<evidence type="ECO:0000256" key="4">
    <source>
        <dbReference type="ARBA" id="ARBA00022795"/>
    </source>
</evidence>
<dbReference type="NCBIfam" id="TIGR03824">
    <property type="entry name" value="FlgM_jcvi"/>
    <property type="match status" value="1"/>
</dbReference>
<sequence>MKIERYQENNNYQQIEQGQQLNSKKTDKAAKSATAEQVTLSENAQKIRKAASAETGVDVEKVNQLKNAIKNGTYQVSAAEIADQMLGLNAEQKED</sequence>
<dbReference type="GO" id="GO:0045892">
    <property type="term" value="P:negative regulation of DNA-templated transcription"/>
    <property type="evidence" value="ECO:0007669"/>
    <property type="project" value="InterPro"/>
</dbReference>
<feature type="region of interest" description="Disordered" evidence="7">
    <location>
        <begin position="1"/>
        <end position="39"/>
    </location>
</feature>
<evidence type="ECO:0000256" key="3">
    <source>
        <dbReference type="ARBA" id="ARBA00022491"/>
    </source>
</evidence>
<protein>
    <recommendedName>
        <fullName evidence="2">Negative regulator of flagellin synthesis</fullName>
    </recommendedName>
</protein>
<dbReference type="GO" id="GO:0044781">
    <property type="term" value="P:bacterial-type flagellum organization"/>
    <property type="evidence" value="ECO:0007669"/>
    <property type="project" value="UniProtKB-KW"/>
</dbReference>
<evidence type="ECO:0000256" key="5">
    <source>
        <dbReference type="ARBA" id="ARBA00023015"/>
    </source>
</evidence>
<feature type="compositionally biased region" description="Low complexity" evidence="7">
    <location>
        <begin position="8"/>
        <end position="20"/>
    </location>
</feature>
<dbReference type="RefSeq" id="WP_054756416.1">
    <property type="nucleotide sequence ID" value="NZ_JAGPZG010000010.1"/>
</dbReference>
<feature type="domain" description="Anti-sigma-28 factor FlgM C-terminal" evidence="8">
    <location>
        <begin position="37"/>
        <end position="86"/>
    </location>
</feature>
<evidence type="ECO:0000259" key="8">
    <source>
        <dbReference type="Pfam" id="PF04316"/>
    </source>
</evidence>
<dbReference type="GeneID" id="98307851"/>
<reference evidence="9" key="1">
    <citation type="journal article" date="2014" name="Appl. Environ. Microbiol.">
        <title>Detection and genomic characterization of motility in Lactobacillus curvatus: confirmation of motility in a species outside the Lactobacillus salivarius clade.</title>
        <authorList>
            <person name="Cousin F.J."/>
            <person name="Lynch S.M."/>
            <person name="Harris H.M."/>
            <person name="McCann A."/>
            <person name="Lynch D.B."/>
            <person name="Neville B.A."/>
            <person name="Irisawa T."/>
            <person name="Okada S."/>
            <person name="Endo A."/>
            <person name="O'Toole P.W."/>
        </authorList>
    </citation>
    <scope>NUCLEOTIDE SEQUENCE</scope>
    <source>
        <strain evidence="9">DSM 16230</strain>
    </source>
</reference>
<dbReference type="InterPro" id="IPR007412">
    <property type="entry name" value="FlgM"/>
</dbReference>
<evidence type="ECO:0000256" key="6">
    <source>
        <dbReference type="ARBA" id="ARBA00023163"/>
    </source>
</evidence>
<dbReference type="EMBL" id="KM886870">
    <property type="protein sequence ID" value="AJA34286.1"/>
    <property type="molecule type" value="Genomic_DNA"/>
</dbReference>
<comment type="similarity">
    <text evidence="1">Belongs to the FlgM family.</text>
</comment>
<keyword evidence="9" id="KW-0969">Cilium</keyword>
<gene>
    <name evidence="9" type="primary">flgM</name>
</gene>
<keyword evidence="9" id="KW-0282">Flagellum</keyword>
<keyword evidence="3" id="KW-0678">Repressor</keyword>
<organism evidence="9">
    <name type="scientific">Liquorilactobacillus satsumensis</name>
    <dbReference type="NCBI Taxonomy" id="259059"/>
    <lineage>
        <taxon>Bacteria</taxon>
        <taxon>Bacillati</taxon>
        <taxon>Bacillota</taxon>
        <taxon>Bacilli</taxon>
        <taxon>Lactobacillales</taxon>
        <taxon>Lactobacillaceae</taxon>
        <taxon>Liquorilactobacillus</taxon>
    </lineage>
</organism>
<dbReference type="InterPro" id="IPR031316">
    <property type="entry name" value="FlgM_C"/>
</dbReference>
<evidence type="ECO:0000256" key="7">
    <source>
        <dbReference type="SAM" id="MobiDB-lite"/>
    </source>
</evidence>
<name>A0A0A7RGC1_9LACO</name>